<proteinExistence type="predicted"/>
<sequence length="216" mass="24389">MERPSFEVSAASHEDADRIAAIHLAAMDSNLLLHAQFPTSESLWALQDFLAVWTHSQLRDPRSQVLVARDPSSGEIVSFVKWDLPVLPEAPSVESDEINWPTGSCRVYLDAYTHLAEEAKKKVTRDKPCYRVTFICTDPRWQGRGAGSLLMTRVPEDAQAAGIPVYLESTVEAVKMYQELGFVAVDEFRMKIPKRGCTEPDEEYEELCMLWSPRPC</sequence>
<dbReference type="Gene3D" id="3.40.630.30">
    <property type="match status" value="1"/>
</dbReference>
<keyword evidence="3" id="KW-1185">Reference proteome</keyword>
<dbReference type="EMBL" id="JANBVO010000006">
    <property type="protein sequence ID" value="KAJ9151169.1"/>
    <property type="molecule type" value="Genomic_DNA"/>
</dbReference>
<dbReference type="PANTHER" id="PTHR42791">
    <property type="entry name" value="GNAT FAMILY ACETYLTRANSFERASE"/>
    <property type="match status" value="1"/>
</dbReference>
<evidence type="ECO:0000313" key="2">
    <source>
        <dbReference type="EMBL" id="KAJ9151169.1"/>
    </source>
</evidence>
<dbReference type="Pfam" id="PF13673">
    <property type="entry name" value="Acetyltransf_10"/>
    <property type="match status" value="1"/>
</dbReference>
<evidence type="ECO:0000259" key="1">
    <source>
        <dbReference type="PROSITE" id="PS51186"/>
    </source>
</evidence>
<dbReference type="InterPro" id="IPR016181">
    <property type="entry name" value="Acyl_CoA_acyltransferase"/>
</dbReference>
<dbReference type="PROSITE" id="PS51186">
    <property type="entry name" value="GNAT"/>
    <property type="match status" value="1"/>
</dbReference>
<comment type="caution">
    <text evidence="2">The sequence shown here is derived from an EMBL/GenBank/DDBJ whole genome shotgun (WGS) entry which is preliminary data.</text>
</comment>
<dbReference type="Proteomes" id="UP001174694">
    <property type="component" value="Unassembled WGS sequence"/>
</dbReference>
<dbReference type="GO" id="GO:0016747">
    <property type="term" value="F:acyltransferase activity, transferring groups other than amino-acyl groups"/>
    <property type="evidence" value="ECO:0007669"/>
    <property type="project" value="InterPro"/>
</dbReference>
<dbReference type="CDD" id="cd04301">
    <property type="entry name" value="NAT_SF"/>
    <property type="match status" value="1"/>
</dbReference>
<name>A0AA38VM66_9PEZI</name>
<reference evidence="2" key="1">
    <citation type="submission" date="2022-07" db="EMBL/GenBank/DDBJ databases">
        <title>Fungi with potential for degradation of polypropylene.</title>
        <authorList>
            <person name="Gostincar C."/>
        </authorList>
    </citation>
    <scope>NUCLEOTIDE SEQUENCE</scope>
    <source>
        <strain evidence="2">EXF-13308</strain>
    </source>
</reference>
<dbReference type="SUPFAM" id="SSF55729">
    <property type="entry name" value="Acyl-CoA N-acyltransferases (Nat)"/>
    <property type="match status" value="1"/>
</dbReference>
<protein>
    <recommendedName>
        <fullName evidence="1">N-acetyltransferase domain-containing protein</fullName>
    </recommendedName>
</protein>
<dbReference type="InterPro" id="IPR000182">
    <property type="entry name" value="GNAT_dom"/>
</dbReference>
<evidence type="ECO:0000313" key="3">
    <source>
        <dbReference type="Proteomes" id="UP001174694"/>
    </source>
</evidence>
<dbReference type="InterPro" id="IPR052523">
    <property type="entry name" value="Trichothecene_AcTrans"/>
</dbReference>
<dbReference type="PANTHER" id="PTHR42791:SF2">
    <property type="entry name" value="N-ACETYLTRANSFERASE DOMAIN-CONTAINING PROTEIN"/>
    <property type="match status" value="1"/>
</dbReference>
<organism evidence="2 3">
    <name type="scientific">Pleurostoma richardsiae</name>
    <dbReference type="NCBI Taxonomy" id="41990"/>
    <lineage>
        <taxon>Eukaryota</taxon>
        <taxon>Fungi</taxon>
        <taxon>Dikarya</taxon>
        <taxon>Ascomycota</taxon>
        <taxon>Pezizomycotina</taxon>
        <taxon>Sordariomycetes</taxon>
        <taxon>Sordariomycetidae</taxon>
        <taxon>Calosphaeriales</taxon>
        <taxon>Pleurostomataceae</taxon>
        <taxon>Pleurostoma</taxon>
    </lineage>
</organism>
<feature type="domain" description="N-acetyltransferase" evidence="1">
    <location>
        <begin position="66"/>
        <end position="211"/>
    </location>
</feature>
<accession>A0AA38VM66</accession>
<gene>
    <name evidence="2" type="ORF">NKR23_g3074</name>
</gene>
<dbReference type="AlphaFoldDB" id="A0AA38VM66"/>